<protein>
    <submittedName>
        <fullName evidence="2">Uncharacterized protein</fullName>
    </submittedName>
</protein>
<reference evidence="2" key="1">
    <citation type="submission" date="2020-08" db="EMBL/GenBank/DDBJ databases">
        <title>Whole genome shotgun sequence of Actinocatenispora sera NBRC 101916.</title>
        <authorList>
            <person name="Komaki H."/>
            <person name="Tamura T."/>
        </authorList>
    </citation>
    <scope>NUCLEOTIDE SEQUENCE</scope>
    <source>
        <strain evidence="2">NBRC 101916</strain>
    </source>
</reference>
<keyword evidence="3" id="KW-1185">Reference proteome</keyword>
<dbReference type="KEGG" id="aser:Asera_29060"/>
<evidence type="ECO:0000256" key="1">
    <source>
        <dbReference type="SAM" id="MobiDB-lite"/>
    </source>
</evidence>
<name>A0A810L3S6_9ACTN</name>
<evidence type="ECO:0000313" key="3">
    <source>
        <dbReference type="Proteomes" id="UP000680750"/>
    </source>
</evidence>
<feature type="compositionally biased region" description="Basic and acidic residues" evidence="1">
    <location>
        <begin position="545"/>
        <end position="558"/>
    </location>
</feature>
<organism evidence="2 3">
    <name type="scientific">Actinocatenispora sera</name>
    <dbReference type="NCBI Taxonomy" id="390989"/>
    <lineage>
        <taxon>Bacteria</taxon>
        <taxon>Bacillati</taxon>
        <taxon>Actinomycetota</taxon>
        <taxon>Actinomycetes</taxon>
        <taxon>Micromonosporales</taxon>
        <taxon>Micromonosporaceae</taxon>
        <taxon>Actinocatenispora</taxon>
    </lineage>
</organism>
<proteinExistence type="predicted"/>
<dbReference type="Proteomes" id="UP000680750">
    <property type="component" value="Chromosome"/>
</dbReference>
<accession>A0A810L3S6</accession>
<evidence type="ECO:0000313" key="2">
    <source>
        <dbReference type="EMBL" id="BCJ28798.1"/>
    </source>
</evidence>
<feature type="region of interest" description="Disordered" evidence="1">
    <location>
        <begin position="494"/>
        <end position="558"/>
    </location>
</feature>
<sequence length="558" mass="59385">MSDLATYRRLLARRQRRAVPAAARCHPYLAGEPLVIVGYHLAGEPAAPLALRYGTAPGRWRTVVVPEPRDRTLRFAALATFGADLRDHLTGFSDRDDVPVLDRRGVQTDTEQVCRRAPQLLVPNAATAAWLCDTLGRSLRYLRADGEHPVDPVLPAIGADLSFFATRRVLPGSALVLAAGDLLTTHWVTGQLPAEDANLHTALAWVDPRHGTVSGAPVDARPDIEDTAPGSVDARGSAVAGSGGPARSPGVDAVVAALAAEALPPAGPVPDPHFDATRLAPAIERYHADGDPEPLTALLDAALDPAWRATWRVRELVAALPPAAHAEPRRESDRRAWTRHLDRVAAGTAHFSARLDQLRAFRFLGELESRTAALERQMALDDPLVLAGYVASGEALSGQVVARDHERRELNARGSKVLRPLLRIRPHLAFDRPAGTELWLVDRPGVQVRTGVVGADGALDCIVVKGMGRTPQQADAALPAVGADVVLAPFGPQPVFGDTLPEDLPWTHRTTEPDDGPDPGTDPEVGTGGEPGTRPEADSGGEPGTRPEADSGGEEGRR</sequence>
<gene>
    <name evidence="2" type="ORF">Asera_29060</name>
</gene>
<dbReference type="EMBL" id="AP023354">
    <property type="protein sequence ID" value="BCJ28798.1"/>
    <property type="molecule type" value="Genomic_DNA"/>
</dbReference>
<dbReference type="RefSeq" id="WP_035297994.1">
    <property type="nucleotide sequence ID" value="NZ_AP023354.1"/>
</dbReference>
<feature type="region of interest" description="Disordered" evidence="1">
    <location>
        <begin position="227"/>
        <end position="246"/>
    </location>
</feature>
<dbReference type="AlphaFoldDB" id="A0A810L3S6"/>
<dbReference type="OrthoDB" id="140186at2"/>